<dbReference type="InterPro" id="IPR027417">
    <property type="entry name" value="P-loop_NTPase"/>
</dbReference>
<evidence type="ECO:0000259" key="3">
    <source>
        <dbReference type="Pfam" id="PF13362"/>
    </source>
</evidence>
<dbReference type="NCBIfam" id="NF041492">
    <property type="entry name" value="MobF"/>
    <property type="match status" value="1"/>
</dbReference>
<dbReference type="SUPFAM" id="SSF52540">
    <property type="entry name" value="P-loop containing nucleoside triphosphate hydrolases"/>
    <property type="match status" value="2"/>
</dbReference>
<dbReference type="Pfam" id="PF13362">
    <property type="entry name" value="Toprim_3"/>
    <property type="match status" value="1"/>
</dbReference>
<dbReference type="RefSeq" id="WP_168055065.1">
    <property type="nucleotide sequence ID" value="NZ_JAATJR010000010.1"/>
</dbReference>
<dbReference type="SUPFAM" id="SSF55464">
    <property type="entry name" value="Origin of replication-binding domain, RBD-like"/>
    <property type="match status" value="1"/>
</dbReference>
<dbReference type="CDD" id="cd01029">
    <property type="entry name" value="TOPRIM_primases"/>
    <property type="match status" value="1"/>
</dbReference>
<keyword evidence="5" id="KW-1185">Reference proteome</keyword>
<evidence type="ECO:0000256" key="1">
    <source>
        <dbReference type="SAM" id="MobiDB-lite"/>
    </source>
</evidence>
<dbReference type="Pfam" id="PF08751">
    <property type="entry name" value="TrwC"/>
    <property type="match status" value="1"/>
</dbReference>
<dbReference type="InterPro" id="IPR006171">
    <property type="entry name" value="TOPRIM_dom"/>
</dbReference>
<evidence type="ECO:0000313" key="4">
    <source>
        <dbReference type="EMBL" id="NKE48565.1"/>
    </source>
</evidence>
<feature type="domain" description="TrwC relaxase" evidence="2">
    <location>
        <begin position="25"/>
        <end position="353"/>
    </location>
</feature>
<proteinExistence type="predicted"/>
<organism evidence="4 5">
    <name type="scientific">Falsiroseomonas frigidaquae</name>
    <dbReference type="NCBI Taxonomy" id="487318"/>
    <lineage>
        <taxon>Bacteria</taxon>
        <taxon>Pseudomonadati</taxon>
        <taxon>Pseudomonadota</taxon>
        <taxon>Alphaproteobacteria</taxon>
        <taxon>Acetobacterales</taxon>
        <taxon>Roseomonadaceae</taxon>
        <taxon>Falsiroseomonas</taxon>
    </lineage>
</organism>
<dbReference type="Gene3D" id="3.40.50.300">
    <property type="entry name" value="P-loop containing nucleotide triphosphate hydrolases"/>
    <property type="match status" value="1"/>
</dbReference>
<evidence type="ECO:0000259" key="2">
    <source>
        <dbReference type="Pfam" id="PF08751"/>
    </source>
</evidence>
<dbReference type="Pfam" id="PF13604">
    <property type="entry name" value="AAA_30"/>
    <property type="match status" value="1"/>
</dbReference>
<sequence length="1393" mass="147316">MLTYRTFVAGAPSAANAYALHLLERTVDEAEQRMAAYYARAGSPDEALAEGLGSIPIAREDIDPVSARVLGITPGETLSKERLANLLGGRSALGEEMEGHQRGIRRYEAEDGGAERHRIAGVDLCFSAPKSVSVAWAFAETDAERNSILQAHRDARDEALAYIEREIGVARDGERGKLAWITVDHFTARPTVEVTRPDPATGVVATELYTLPRAGDPQLHSHCVVPNLLVTTSGRVLSVNRDLMRDRIHEFGAVYQAMLARRLRAIGVEVELDKRTLAARLPCIPEAVCEEFSQRTRDAQSAAREHAARGGRDWDAMPEEARVAFLKGGAKASRQGKGDDLADADAWRAQAEALGWSHRSAVRAGPPSPALPDAERVAAAREVAGELLGRDLAKRAVLVSGDVRAAAARGLISTGAASAGDVLAVTRAIARDGVQQDGRRTSLIWRGGGPEDGRARVTTALHRDQEEELVRLARAAGVDRRGALSSGKLAEAAQRSGIALSDEQKAAARALGEGGRLAVTVGAAGVGKTTLLRPLVEAWTSEGREVWGAALAWRQAGALEEAGIGRGRLRALQPLLDGLADGSVTPDRNAVVVVDELGQVGTRQLLDLLRFQARDGFKVVAVGDERQCQSIEAGPVIDLLREALGPKAVPEVLTAVRQRGEREREIAGLFRGTGNESAEAHAANVTRALGMKREDGTAELVPGGYREAVERAADLVLARRDAGGAGYTVTISAPTNADALAIGRAIRSRRQARGEVGPDRLAVRATDGAGNAYTLQLAAGDRVRLFARTRGVFAGPGGRGKSAAIGDNGSVLEVAEVRPAHGLMLRTAAGKEGFVAWEKLRDEGSGRVRLAYGDCLTIDSSQGLTSDEHVNALPGGSRAVTGFKAYVAESRHRVTSWLVGSAGAELRDAAERRPMNAPPPADAAAEAWENVARNLARQPVRETALGLLRATVAEAKEGARAFQGALRGTEAREAAGTPATTLRRALERAQANRALPRLAAAMGGAARSLVAVAARIETVARRSIGAAAPSPAASPRPAFRRVKISEAEAQAQLMEAMRRTGLRPSGPPAMDGQRHYVPVDGNQGRRMSGAYMAFYDEGVPNALLWNYKTGAKAKWIASGEMVTLGAEDAARLAAAAEARRAGHAAERVRREEAGAAVAAWLLEGCRPADPSHPYLARKAVASHGLVQDLNGRLVMPLRDGEGYLWNLQTIGARGEKLLLPGARKVGTFFTIGQDAGPQRPLWIAEGFATAATVHAVTGLQAVVALDASNLTAVATAVRARDPARQLLIAADNDHHLPRRTDPLPNVGLERARAAAAAVGGRLAAPAFAPADRGTDWNDFAARHGLAAARDALRAALRRDTDGQAEAPRSAEAPPVPARIRERAGARQGPRIGA</sequence>
<comment type="caution">
    <text evidence="4">The sequence shown here is derived from an EMBL/GenBank/DDBJ whole genome shotgun (WGS) entry which is preliminary data.</text>
</comment>
<evidence type="ECO:0000313" key="5">
    <source>
        <dbReference type="Proteomes" id="UP000765160"/>
    </source>
</evidence>
<name>A0ABX1F8K0_9PROT</name>
<dbReference type="EMBL" id="JAAVTX010000010">
    <property type="protein sequence ID" value="NKE48565.1"/>
    <property type="molecule type" value="Genomic_DNA"/>
</dbReference>
<feature type="domain" description="Toprim" evidence="3">
    <location>
        <begin position="1242"/>
        <end position="1344"/>
    </location>
</feature>
<accession>A0ABX1F8K0</accession>
<dbReference type="Proteomes" id="UP000765160">
    <property type="component" value="Unassembled WGS sequence"/>
</dbReference>
<protein>
    <submittedName>
        <fullName evidence="4">Relaxase domain-containing protein</fullName>
    </submittedName>
</protein>
<dbReference type="InterPro" id="IPR034154">
    <property type="entry name" value="TOPRIM_DnaG/twinkle"/>
</dbReference>
<dbReference type="InterPro" id="IPR014862">
    <property type="entry name" value="TrwC"/>
</dbReference>
<gene>
    <name evidence="4" type="ORF">HB662_27605</name>
</gene>
<feature type="region of interest" description="Disordered" evidence="1">
    <location>
        <begin position="1356"/>
        <end position="1393"/>
    </location>
</feature>
<reference evidence="4 5" key="1">
    <citation type="submission" date="2020-03" db="EMBL/GenBank/DDBJ databases">
        <title>Roseomonas selenitidurans sp. nov. isolated from soil.</title>
        <authorList>
            <person name="Liu H."/>
        </authorList>
    </citation>
    <scope>NUCLEOTIDE SEQUENCE [LARGE SCALE GENOMIC DNA]</scope>
    <source>
        <strain evidence="4 5">JCM 15073</strain>
    </source>
</reference>